<dbReference type="AlphaFoldDB" id="X1FF01"/>
<gene>
    <name evidence="1" type="ORF">S03H2_21372</name>
</gene>
<protein>
    <submittedName>
        <fullName evidence="1">Uncharacterized protein</fullName>
    </submittedName>
</protein>
<dbReference type="EMBL" id="BARU01011367">
    <property type="protein sequence ID" value="GAH44221.1"/>
    <property type="molecule type" value="Genomic_DNA"/>
</dbReference>
<sequence>AKAVVDTALVVDAFLKAISGHPLQSEADKL</sequence>
<organism evidence="1">
    <name type="scientific">marine sediment metagenome</name>
    <dbReference type="NCBI Taxonomy" id="412755"/>
    <lineage>
        <taxon>unclassified sequences</taxon>
        <taxon>metagenomes</taxon>
        <taxon>ecological metagenomes</taxon>
    </lineage>
</organism>
<reference evidence="1" key="1">
    <citation type="journal article" date="2014" name="Front. Microbiol.">
        <title>High frequency of phylogenetically diverse reductive dehalogenase-homologous genes in deep subseafloor sedimentary metagenomes.</title>
        <authorList>
            <person name="Kawai M."/>
            <person name="Futagami T."/>
            <person name="Toyoda A."/>
            <person name="Takaki Y."/>
            <person name="Nishi S."/>
            <person name="Hori S."/>
            <person name="Arai W."/>
            <person name="Tsubouchi T."/>
            <person name="Morono Y."/>
            <person name="Uchiyama I."/>
            <person name="Ito T."/>
            <person name="Fujiyama A."/>
            <person name="Inagaki F."/>
            <person name="Takami H."/>
        </authorList>
    </citation>
    <scope>NUCLEOTIDE SEQUENCE</scope>
    <source>
        <strain evidence="1">Expedition CK06-06</strain>
    </source>
</reference>
<proteinExistence type="predicted"/>
<name>X1FF01_9ZZZZ</name>
<feature type="non-terminal residue" evidence="1">
    <location>
        <position position="1"/>
    </location>
</feature>
<comment type="caution">
    <text evidence="1">The sequence shown here is derived from an EMBL/GenBank/DDBJ whole genome shotgun (WGS) entry which is preliminary data.</text>
</comment>
<accession>X1FF01</accession>
<evidence type="ECO:0000313" key="1">
    <source>
        <dbReference type="EMBL" id="GAH44221.1"/>
    </source>
</evidence>